<organism evidence="2 3">
    <name type="scientific">Polaribacter pectinis</name>
    <dbReference type="NCBI Taxonomy" id="2738844"/>
    <lineage>
        <taxon>Bacteria</taxon>
        <taxon>Pseudomonadati</taxon>
        <taxon>Bacteroidota</taxon>
        <taxon>Flavobacteriia</taxon>
        <taxon>Flavobacteriales</taxon>
        <taxon>Flavobacteriaceae</taxon>
    </lineage>
</organism>
<dbReference type="AlphaFoldDB" id="A0A7G9LAC0"/>
<evidence type="ECO:0000313" key="2">
    <source>
        <dbReference type="EMBL" id="QNM85569.1"/>
    </source>
</evidence>
<accession>A0A7G9LAC0</accession>
<reference evidence="2 3" key="1">
    <citation type="submission" date="2020-08" db="EMBL/GenBank/DDBJ databases">
        <title>Polaribacter sp. L12M9 isolated from gut of the Korean scallop.</title>
        <authorList>
            <person name="Jeong Y.S."/>
        </authorList>
    </citation>
    <scope>NUCLEOTIDE SEQUENCE [LARGE SCALE GENOMIC DNA]</scope>
    <source>
        <strain evidence="2 3">L12M9</strain>
    </source>
</reference>
<name>A0A7G9LAC0_9FLAO</name>
<dbReference type="InterPro" id="IPR005901">
    <property type="entry name" value="GLPGLI"/>
</dbReference>
<evidence type="ECO:0000256" key="1">
    <source>
        <dbReference type="SAM" id="SignalP"/>
    </source>
</evidence>
<keyword evidence="1" id="KW-0732">Signal</keyword>
<proteinExistence type="predicted"/>
<dbReference type="EMBL" id="CP060695">
    <property type="protein sequence ID" value="QNM85569.1"/>
    <property type="molecule type" value="Genomic_DNA"/>
</dbReference>
<dbReference type="NCBIfam" id="TIGR01200">
    <property type="entry name" value="GLPGLI"/>
    <property type="match status" value="1"/>
</dbReference>
<dbReference type="Proteomes" id="UP000515808">
    <property type="component" value="Chromosome"/>
</dbReference>
<dbReference type="RefSeq" id="WP_187482473.1">
    <property type="nucleotide sequence ID" value="NZ_CP060695.1"/>
</dbReference>
<feature type="signal peptide" evidence="1">
    <location>
        <begin position="1"/>
        <end position="18"/>
    </location>
</feature>
<evidence type="ECO:0000313" key="3">
    <source>
        <dbReference type="Proteomes" id="UP000515808"/>
    </source>
</evidence>
<gene>
    <name evidence="2" type="ORF">H9W90_00130</name>
</gene>
<dbReference type="Pfam" id="PF09697">
    <property type="entry name" value="Porph_ging"/>
    <property type="match status" value="1"/>
</dbReference>
<feature type="chain" id="PRO_5028905745" evidence="1">
    <location>
        <begin position="19"/>
        <end position="278"/>
    </location>
</feature>
<dbReference type="KEGG" id="ppec:H9W90_00130"/>
<keyword evidence="3" id="KW-1185">Reference proteome</keyword>
<sequence length="278" mass="31481">MKSIITVFAVLITFAFNAQNFQGKAIYKTSSKSNFKIGDEKGVSDKMQEELRKRIQKMSQKTFVLEFDKHSSTYKEEVQLEAPKPQLGTGVKVFSFGGSGASDVYFKNVKENRFANQTEIQGKRFLVKDTLPSYSWELSSETKNIGNYTCYKATFSKEEEKINHIIKDGESVEEKKKETVVTTAWYTTQIPVNNGPKNYQGLPGFVLEINDGKTTIVCTEIILNPSEKNSIDEPLKGKVVSLKEYHKIKEEKTKEMMEKFKSRNGFDIGNGINIKMGG</sequence>
<protein>
    <submittedName>
        <fullName evidence="2">GLPGLI family protein</fullName>
    </submittedName>
</protein>